<evidence type="ECO:0000313" key="2">
    <source>
        <dbReference type="EMBL" id="ARE23877.1"/>
    </source>
</evidence>
<protein>
    <submittedName>
        <fullName evidence="2">DUF4355 domain-containing protein</fullName>
    </submittedName>
</protein>
<dbReference type="AlphaFoldDB" id="A0AA34TJI2"/>
<feature type="compositionally biased region" description="Acidic residues" evidence="1">
    <location>
        <begin position="17"/>
        <end position="41"/>
    </location>
</feature>
<dbReference type="EMBL" id="CP015901">
    <property type="protein sequence ID" value="ARE23877.1"/>
    <property type="molecule type" value="Genomic_DNA"/>
</dbReference>
<feature type="region of interest" description="Disordered" evidence="1">
    <location>
        <begin position="1"/>
        <end position="50"/>
    </location>
</feature>
<gene>
    <name evidence="2" type="ORF">LLJM3_1695</name>
</gene>
<name>A0AA34TJI2_LACLC</name>
<dbReference type="RefSeq" id="WP_011676517.1">
    <property type="nucleotide sequence ID" value="NZ_CP015901.2"/>
</dbReference>
<feature type="region of interest" description="Disordered" evidence="1">
    <location>
        <begin position="83"/>
        <end position="105"/>
    </location>
</feature>
<dbReference type="InterPro" id="IPR025580">
    <property type="entry name" value="Gp46"/>
</dbReference>
<evidence type="ECO:0000256" key="1">
    <source>
        <dbReference type="SAM" id="MobiDB-lite"/>
    </source>
</evidence>
<evidence type="ECO:0000313" key="3">
    <source>
        <dbReference type="Proteomes" id="UP000192161"/>
    </source>
</evidence>
<sequence>MEQTELLPLNLQLFAEEAADETSEAGSETETETETNVEEQQEQSTDNDKIVEKLQKRIGKEQAEKNETKTQLDQALSRIEELEKGGKKSVKEKSDEEKAAELQKAKDDEIASLKAQIKISNITSQADEVLKESGIALSAAELGLLVDVDEEKTYSNVKTFLNLLDNQRSQWEKARNTGTTPKRVPGNVISVDKEKFDSMTYAEKAELAKSNPDEFKKLTGGY</sequence>
<organism evidence="2 3">
    <name type="scientific">Lactococcus lactis subsp. cremoris</name>
    <name type="common">Streptococcus cremoris</name>
    <dbReference type="NCBI Taxonomy" id="1359"/>
    <lineage>
        <taxon>Bacteria</taxon>
        <taxon>Bacillati</taxon>
        <taxon>Bacillota</taxon>
        <taxon>Bacilli</taxon>
        <taxon>Lactobacillales</taxon>
        <taxon>Streptococcaceae</taxon>
        <taxon>Lactococcus</taxon>
    </lineage>
</organism>
<proteinExistence type="predicted"/>
<dbReference type="Pfam" id="PF14265">
    <property type="entry name" value="DUF4355"/>
    <property type="match status" value="1"/>
</dbReference>
<reference evidence="2 3" key="1">
    <citation type="journal article" date="2017" name="BMC Genomics">
        <title>Comparative and functional genomics of the Lactococcus lactis taxon; insights into evolution and niche adaptation.</title>
        <authorList>
            <person name="Kelleher P."/>
            <person name="Bottacini F."/>
            <person name="Mahony J."/>
            <person name="Kilcawley K.N."/>
            <person name="van Sinderen D."/>
        </authorList>
    </citation>
    <scope>NUCLEOTIDE SEQUENCE [LARGE SCALE GENOMIC DNA]</scope>
    <source>
        <strain evidence="2 3">JM3</strain>
    </source>
</reference>
<dbReference type="Proteomes" id="UP000192161">
    <property type="component" value="Chromosome"/>
</dbReference>
<accession>A0AA34TJI2</accession>